<keyword evidence="4" id="KW-0547">Nucleotide-binding</keyword>
<dbReference type="GO" id="GO:0004386">
    <property type="term" value="F:helicase activity"/>
    <property type="evidence" value="ECO:0007669"/>
    <property type="project" value="UniProtKB-KW"/>
</dbReference>
<dbReference type="InterPro" id="IPR027417">
    <property type="entry name" value="P-loop_NTPase"/>
</dbReference>
<dbReference type="CDD" id="cd18793">
    <property type="entry name" value="SF2_C_SNF"/>
    <property type="match status" value="1"/>
</dbReference>
<dbReference type="Pfam" id="PF00176">
    <property type="entry name" value="SNF2-rel_dom"/>
    <property type="match status" value="1"/>
</dbReference>
<organism evidence="4 5">
    <name type="scientific">Marinoscillum luteum</name>
    <dbReference type="NCBI Taxonomy" id="861051"/>
    <lineage>
        <taxon>Bacteria</taxon>
        <taxon>Pseudomonadati</taxon>
        <taxon>Bacteroidota</taxon>
        <taxon>Cytophagia</taxon>
        <taxon>Cytophagales</taxon>
        <taxon>Reichenbachiellaceae</taxon>
        <taxon>Marinoscillum</taxon>
    </lineage>
</organism>
<feature type="domain" description="Helicase ATP-binding" evidence="2">
    <location>
        <begin position="529"/>
        <end position="688"/>
    </location>
</feature>
<dbReference type="SUPFAM" id="SSF52540">
    <property type="entry name" value="P-loop containing nucleoside triphosphate hydrolases"/>
    <property type="match status" value="2"/>
</dbReference>
<dbReference type="PANTHER" id="PTHR10799">
    <property type="entry name" value="SNF2/RAD54 HELICASE FAMILY"/>
    <property type="match status" value="1"/>
</dbReference>
<sequence>MKVAPDQPFQIVYSLFEHEYLGFLFESFVVQINDKGNLTYSHQNISAQNAEEFDEGLDAADYELIKTMDQMQQKAVFNHFQKKKMKLDEFFLKVYDKKAGDKILQDEIDRYLEIRRSKVLSLIHGKQLFEMGKDGEPTWKKITISDEKATVLFHFRRNEENTHYFPTIKLKEEKVHFFQNESYLLCKEPAWMVVNDTLFTFEQEVNGNKLKPFFNKKFILIPKNVEETYYRKFVAPLIASFDVYAQGFEIKSEKLLPTPVLSFSELASASQSTGTLFDTPKANTSADVSKILFELSFRYGTYSYKADKLKKVSVSVEKQEDDYIFHRVRRDSTQEKSFIDTLTNSGLPLKSSRSTLSKTNAMSWLNDNLATLREQGFIIDQRDASVKKYFVGSTDFNLEITENIDWFDIKAVIHFGEFEIPFTTIRQYVLNKQSEFKLPNGEYAIIPDNWVTEYSDLFAFSSNGADNITLNKIHVSLVKDLKDGNHAKVAMTRKLEKLLDFDEIEDTPVPAKFKGTLRPYQQAGYNWLSFLNQYGFGGCLADDMGLGKTVQTLALLQGEKEKDTGSTSLLVMPTSLIYNWEMEAGKFAPGLKILNYTGTNRNKNHERFARYDLVITSYGITRIDTDLLKQFYFNYIILDESQAIKNPDSIISKSVRELKSRRKLILSGTPIENSTLDLWSQMSFVNPGLLGTEKFFKTEYQIPIEKRKDEAKMRRLNALIKPFILRREKTQVAKDLPEKVENVHYCDLSAQQREYYDREKNAYRNKILDLIAQDGLQKSQMILLQGLTRLRQIANHPSMVDETYEGDSGKFEDITHMVSNALGKDHKILIFSQFVKHLKIVEQYLQAENIPYAYLDGSVKDRKAEVEKFQNNENIRIFLISLKAGGLGLNLTEADYVFLLDPWWNPAIEAQAVDRAHRIGQTNKVFTYKFIARDTVEEKILKLQQSKLKLAQNLITIEESFVKSLSKEDITNLFD</sequence>
<dbReference type="EC" id="3.6.4.-" evidence="4"/>
<comment type="caution">
    <text evidence="4">The sequence shown here is derived from an EMBL/GenBank/DDBJ whole genome shotgun (WGS) entry which is preliminary data.</text>
</comment>
<evidence type="ECO:0000313" key="5">
    <source>
        <dbReference type="Proteomes" id="UP001610063"/>
    </source>
</evidence>
<evidence type="ECO:0000313" key="4">
    <source>
        <dbReference type="EMBL" id="MFH6983301.1"/>
    </source>
</evidence>
<feature type="domain" description="Helicase C-terminal" evidence="3">
    <location>
        <begin position="813"/>
        <end position="969"/>
    </location>
</feature>
<keyword evidence="1 4" id="KW-0378">Hydrolase</keyword>
<dbReference type="InterPro" id="IPR014001">
    <property type="entry name" value="Helicase_ATP-bd"/>
</dbReference>
<keyword evidence="4" id="KW-0347">Helicase</keyword>
<evidence type="ECO:0000259" key="3">
    <source>
        <dbReference type="PROSITE" id="PS51194"/>
    </source>
</evidence>
<name>A0ABW7N7K0_9BACT</name>
<keyword evidence="5" id="KW-1185">Reference proteome</keyword>
<dbReference type="Proteomes" id="UP001610063">
    <property type="component" value="Unassembled WGS sequence"/>
</dbReference>
<dbReference type="Gene3D" id="3.40.50.10810">
    <property type="entry name" value="Tandem AAA-ATPase domain"/>
    <property type="match status" value="1"/>
</dbReference>
<protein>
    <submittedName>
        <fullName evidence="4">DEAD/DEAH box helicase</fullName>
        <ecNumber evidence="4">3.6.4.-</ecNumber>
    </submittedName>
</protein>
<dbReference type="InterPro" id="IPR049730">
    <property type="entry name" value="SNF2/RAD54-like_C"/>
</dbReference>
<evidence type="ECO:0000256" key="1">
    <source>
        <dbReference type="ARBA" id="ARBA00022801"/>
    </source>
</evidence>
<proteinExistence type="predicted"/>
<dbReference type="Gene3D" id="3.40.50.300">
    <property type="entry name" value="P-loop containing nucleotide triphosphate hydrolases"/>
    <property type="match status" value="1"/>
</dbReference>
<evidence type="ECO:0000259" key="2">
    <source>
        <dbReference type="PROSITE" id="PS51192"/>
    </source>
</evidence>
<keyword evidence="4" id="KW-0067">ATP-binding</keyword>
<dbReference type="SMART" id="SM00490">
    <property type="entry name" value="HELICc"/>
    <property type="match status" value="1"/>
</dbReference>
<dbReference type="PROSITE" id="PS51192">
    <property type="entry name" value="HELICASE_ATP_BIND_1"/>
    <property type="match status" value="1"/>
</dbReference>
<dbReference type="Pfam" id="PF00271">
    <property type="entry name" value="Helicase_C"/>
    <property type="match status" value="1"/>
</dbReference>
<dbReference type="InterPro" id="IPR000330">
    <property type="entry name" value="SNF2_N"/>
</dbReference>
<dbReference type="InterPro" id="IPR001650">
    <property type="entry name" value="Helicase_C-like"/>
</dbReference>
<reference evidence="4 5" key="1">
    <citation type="journal article" date="2013" name="Int. J. Syst. Evol. Microbiol.">
        <title>Marinoscillum luteum sp. nov., isolated from marine sediment.</title>
        <authorList>
            <person name="Cha I.T."/>
            <person name="Park S.J."/>
            <person name="Kim S.J."/>
            <person name="Kim J.G."/>
            <person name="Jung M.Y."/>
            <person name="Shin K.S."/>
            <person name="Kwon K.K."/>
            <person name="Yang S.H."/>
            <person name="Seo Y.S."/>
            <person name="Rhee S.K."/>
        </authorList>
    </citation>
    <scope>NUCLEOTIDE SEQUENCE [LARGE SCALE GENOMIC DNA]</scope>
    <source>
        <strain evidence="4 5">KCTC 23939</strain>
    </source>
</reference>
<dbReference type="EMBL" id="JBIPKE010000014">
    <property type="protein sequence ID" value="MFH6983301.1"/>
    <property type="molecule type" value="Genomic_DNA"/>
</dbReference>
<dbReference type="CDD" id="cd18012">
    <property type="entry name" value="DEXQc_arch_SWI2_SNF2"/>
    <property type="match status" value="1"/>
</dbReference>
<dbReference type="GO" id="GO:0016787">
    <property type="term" value="F:hydrolase activity"/>
    <property type="evidence" value="ECO:0007669"/>
    <property type="project" value="UniProtKB-KW"/>
</dbReference>
<gene>
    <name evidence="4" type="ORF">ACHKAR_07625</name>
</gene>
<dbReference type="PROSITE" id="PS51194">
    <property type="entry name" value="HELICASE_CTER"/>
    <property type="match status" value="1"/>
</dbReference>
<dbReference type="SMART" id="SM00487">
    <property type="entry name" value="DEXDc"/>
    <property type="match status" value="1"/>
</dbReference>
<dbReference type="InterPro" id="IPR038718">
    <property type="entry name" value="SNF2-like_sf"/>
</dbReference>
<dbReference type="RefSeq" id="WP_395416873.1">
    <property type="nucleotide sequence ID" value="NZ_JBIPKE010000014.1"/>
</dbReference>
<accession>A0ABW7N7K0</accession>